<dbReference type="VEuPathDB" id="TriTrypDB:Tbg972.11.9030"/>
<feature type="region of interest" description="Disordered" evidence="1">
    <location>
        <begin position="269"/>
        <end position="312"/>
    </location>
</feature>
<dbReference type="AlphaFoldDB" id="D0A7Y3"/>
<name>D0A7Y3_TRYB9</name>
<feature type="region of interest" description="Disordered" evidence="1">
    <location>
        <begin position="349"/>
        <end position="369"/>
    </location>
</feature>
<dbReference type="RefSeq" id="XP_011780048.1">
    <property type="nucleotide sequence ID" value="XM_011781746.1"/>
</dbReference>
<reference evidence="3" key="1">
    <citation type="journal article" date="2010" name="PLoS Negl. Trop. Dis.">
        <title>The genome sequence of Trypanosoma brucei gambiense, causative agent of chronic human african trypanosomiasis.</title>
        <authorList>
            <person name="Jackson A.P."/>
            <person name="Sanders M."/>
            <person name="Berry A."/>
            <person name="McQuillan J."/>
            <person name="Aslett M.A."/>
            <person name="Quail M.A."/>
            <person name="Chukualim B."/>
            <person name="Capewell P."/>
            <person name="MacLeod A."/>
            <person name="Melville S.E."/>
            <person name="Gibson W."/>
            <person name="Barry J.D."/>
            <person name="Berriman M."/>
            <person name="Hertz-Fowler C."/>
        </authorList>
    </citation>
    <scope>NUCLEOTIDE SEQUENCE [LARGE SCALE GENOMIC DNA]</scope>
    <source>
        <strain evidence="3">MHOM/CI/86/DAL972</strain>
    </source>
</reference>
<gene>
    <name evidence="2" type="ORF">TbgDal_XI9030</name>
</gene>
<evidence type="ECO:0000313" key="2">
    <source>
        <dbReference type="EMBL" id="CBH17784.1"/>
    </source>
</evidence>
<dbReference type="OrthoDB" id="272782at2759"/>
<accession>D0A7Y3</accession>
<evidence type="ECO:0000313" key="3">
    <source>
        <dbReference type="Proteomes" id="UP000002316"/>
    </source>
</evidence>
<evidence type="ECO:0000256" key="1">
    <source>
        <dbReference type="SAM" id="MobiDB-lite"/>
    </source>
</evidence>
<protein>
    <submittedName>
        <fullName evidence="2">Uncharacterized protein</fullName>
    </submittedName>
</protein>
<sequence>MIRQCVKTIPRWQPAFVHTQRHWKVDAKRPYKRRSSNPQTVREKGNFHRDMRFSKLRPLPTVPWLQDRRRTYMDDAERLYGRKENWHNIKDRAMREKLSSLLQDYLKDTTGAAMLETRNARKYMRLCEQMDAEYRSFVAAAAFSLPKHLRTHIMTALKESDKGSKKSRWCQETVCSERAATLHEEDRHTGECGERCGVNVASQEDAAQKRRLQGEWANLENTPAMMDLTYKEERTSSYSAFPFLRQRALENKETLDPSLVDWTAKYFPDDDDRTFTTPPKLRGDTGEGDSEEVPSPEILNVRNSAGGSDSLFPKPNVYRRLRRSLRVHEDVNRSTFDAEGAFYCVRRQGSEEDRAPKPCPVRGSGAHGDRNNEVIKVAWDTVAKAKEMGYSADVLRAKERLIRLTRGEHPDTIP</sequence>
<dbReference type="KEGG" id="tbg:TbgDal_XI9030"/>
<organism evidence="2 3">
    <name type="scientific">Trypanosoma brucei gambiense (strain MHOM/CI/86/DAL972)</name>
    <dbReference type="NCBI Taxonomy" id="679716"/>
    <lineage>
        <taxon>Eukaryota</taxon>
        <taxon>Discoba</taxon>
        <taxon>Euglenozoa</taxon>
        <taxon>Kinetoplastea</taxon>
        <taxon>Metakinetoplastina</taxon>
        <taxon>Trypanosomatida</taxon>
        <taxon>Trypanosomatidae</taxon>
        <taxon>Trypanosoma</taxon>
    </lineage>
</organism>
<dbReference type="GeneID" id="23867944"/>
<proteinExistence type="predicted"/>
<dbReference type="EMBL" id="FN554974">
    <property type="protein sequence ID" value="CBH17784.1"/>
    <property type="molecule type" value="Genomic_DNA"/>
</dbReference>
<dbReference type="Proteomes" id="UP000002316">
    <property type="component" value="Chromosome 11"/>
</dbReference>